<keyword evidence="9" id="KW-1185">Reference proteome</keyword>
<accession>A0A0R0CUH7</accession>
<feature type="transmembrane region" description="Helical" evidence="6">
    <location>
        <begin position="77"/>
        <end position="99"/>
    </location>
</feature>
<name>A0A0R0CUH7_9GAMM</name>
<sequence>MSADAVSVPVAPRRRPWLGYALATVALWGVWGALSPLSAAHGFPDTLVYCVWALTMLPPALYILWRGGWQLERSPRAIGYGLIIGLLGAGGQMLLFHTLTIGPAYFVFPVISLSPVVTIALSFLLLRERTGWQGTLGIVLALVALPLLDFSFGSGDAGLGWFLQSLLIMLAWGLQAYFMKLANDSVRAESIFAYMTVGALLLAPVALAMTDFSQPINWGLDGPWMTAGIQILNAVGALTLVYAFRHGKAMVVAPLSNAGAPLVTAVLSLLFASVVPGPLKTVGLVLALVASLLLVLEPEREPTHRPLS</sequence>
<evidence type="ECO:0000256" key="1">
    <source>
        <dbReference type="ARBA" id="ARBA00004141"/>
    </source>
</evidence>
<evidence type="ECO:0000256" key="4">
    <source>
        <dbReference type="ARBA" id="ARBA00022989"/>
    </source>
</evidence>
<feature type="domain" description="EamA" evidence="7">
    <location>
        <begin position="162"/>
        <end position="295"/>
    </location>
</feature>
<dbReference type="Pfam" id="PF00892">
    <property type="entry name" value="EamA"/>
    <property type="match status" value="2"/>
</dbReference>
<gene>
    <name evidence="8" type="ORF">ABB28_10530</name>
</gene>
<feature type="transmembrane region" description="Helical" evidence="6">
    <location>
        <begin position="135"/>
        <end position="153"/>
    </location>
</feature>
<proteinExistence type="inferred from homology"/>
<protein>
    <submittedName>
        <fullName evidence="8">EamA-like transporter family protein</fullName>
    </submittedName>
</protein>
<dbReference type="GO" id="GO:0016020">
    <property type="term" value="C:membrane"/>
    <property type="evidence" value="ECO:0007669"/>
    <property type="project" value="UniProtKB-SubCell"/>
</dbReference>
<feature type="transmembrane region" description="Helical" evidence="6">
    <location>
        <begin position="278"/>
        <end position="296"/>
    </location>
</feature>
<dbReference type="PANTHER" id="PTHR32322">
    <property type="entry name" value="INNER MEMBRANE TRANSPORTER"/>
    <property type="match status" value="1"/>
</dbReference>
<feature type="transmembrane region" description="Helical" evidence="6">
    <location>
        <begin position="17"/>
        <end position="34"/>
    </location>
</feature>
<dbReference type="Proteomes" id="UP000051386">
    <property type="component" value="Unassembled WGS sequence"/>
</dbReference>
<feature type="transmembrane region" description="Helical" evidence="6">
    <location>
        <begin position="251"/>
        <end position="272"/>
    </location>
</feature>
<dbReference type="PATRIC" id="fig|517011.3.peg.1817"/>
<dbReference type="InterPro" id="IPR037185">
    <property type="entry name" value="EmrE-like"/>
</dbReference>
<feature type="transmembrane region" description="Helical" evidence="6">
    <location>
        <begin position="105"/>
        <end position="126"/>
    </location>
</feature>
<keyword evidence="5 6" id="KW-0472">Membrane</keyword>
<evidence type="ECO:0000259" key="7">
    <source>
        <dbReference type="Pfam" id="PF00892"/>
    </source>
</evidence>
<comment type="subcellular location">
    <subcellularLocation>
        <location evidence="1">Membrane</location>
        <topology evidence="1">Multi-pass membrane protein</topology>
    </subcellularLocation>
</comment>
<dbReference type="InterPro" id="IPR050638">
    <property type="entry name" value="AA-Vitamin_Transporters"/>
</dbReference>
<dbReference type="EMBL" id="LDJK01000044">
    <property type="protein sequence ID" value="KRG73469.1"/>
    <property type="molecule type" value="Genomic_DNA"/>
</dbReference>
<comment type="caution">
    <text evidence="8">The sequence shown here is derived from an EMBL/GenBank/DDBJ whole genome shotgun (WGS) entry which is preliminary data.</text>
</comment>
<feature type="transmembrane region" description="Helical" evidence="6">
    <location>
        <begin position="159"/>
        <end position="179"/>
    </location>
</feature>
<feature type="domain" description="EamA" evidence="7">
    <location>
        <begin position="17"/>
        <end position="145"/>
    </location>
</feature>
<keyword evidence="3 6" id="KW-0812">Transmembrane</keyword>
<comment type="similarity">
    <text evidence="2">Belongs to the EamA transporter family.</text>
</comment>
<dbReference type="PANTHER" id="PTHR32322:SF2">
    <property type="entry name" value="EAMA DOMAIN-CONTAINING PROTEIN"/>
    <property type="match status" value="1"/>
</dbReference>
<dbReference type="AlphaFoldDB" id="A0A0R0CUH7"/>
<feature type="transmembrane region" description="Helical" evidence="6">
    <location>
        <begin position="46"/>
        <end position="65"/>
    </location>
</feature>
<evidence type="ECO:0000256" key="5">
    <source>
        <dbReference type="ARBA" id="ARBA00023136"/>
    </source>
</evidence>
<reference evidence="8 9" key="1">
    <citation type="submission" date="2015-05" db="EMBL/GenBank/DDBJ databases">
        <title>Genome sequencing and analysis of members of genus Stenotrophomonas.</title>
        <authorList>
            <person name="Patil P.P."/>
            <person name="Midha S."/>
            <person name="Patil P.B."/>
        </authorList>
    </citation>
    <scope>NUCLEOTIDE SEQUENCE [LARGE SCALE GENOMIC DNA]</scope>
    <source>
        <strain evidence="8 9">DSM 21508</strain>
    </source>
</reference>
<feature type="transmembrane region" description="Helical" evidence="6">
    <location>
        <begin position="222"/>
        <end position="244"/>
    </location>
</feature>
<evidence type="ECO:0000313" key="8">
    <source>
        <dbReference type="EMBL" id="KRG73469.1"/>
    </source>
</evidence>
<evidence type="ECO:0000256" key="3">
    <source>
        <dbReference type="ARBA" id="ARBA00022692"/>
    </source>
</evidence>
<dbReference type="SUPFAM" id="SSF103481">
    <property type="entry name" value="Multidrug resistance efflux transporter EmrE"/>
    <property type="match status" value="2"/>
</dbReference>
<dbReference type="RefSeq" id="WP_057508584.1">
    <property type="nucleotide sequence ID" value="NZ_LDJK01000044.1"/>
</dbReference>
<evidence type="ECO:0000256" key="6">
    <source>
        <dbReference type="SAM" id="Phobius"/>
    </source>
</evidence>
<evidence type="ECO:0000256" key="2">
    <source>
        <dbReference type="ARBA" id="ARBA00007362"/>
    </source>
</evidence>
<dbReference type="InterPro" id="IPR000620">
    <property type="entry name" value="EamA_dom"/>
</dbReference>
<keyword evidence="4 6" id="KW-1133">Transmembrane helix</keyword>
<feature type="transmembrane region" description="Helical" evidence="6">
    <location>
        <begin position="191"/>
        <end position="210"/>
    </location>
</feature>
<evidence type="ECO:0000313" key="9">
    <source>
        <dbReference type="Proteomes" id="UP000051386"/>
    </source>
</evidence>
<dbReference type="Gene3D" id="1.10.3730.20">
    <property type="match status" value="1"/>
</dbReference>
<organism evidence="8 9">
    <name type="scientific">Stenotrophomonas chelatiphaga</name>
    <dbReference type="NCBI Taxonomy" id="517011"/>
    <lineage>
        <taxon>Bacteria</taxon>
        <taxon>Pseudomonadati</taxon>
        <taxon>Pseudomonadota</taxon>
        <taxon>Gammaproteobacteria</taxon>
        <taxon>Lysobacterales</taxon>
        <taxon>Lysobacteraceae</taxon>
        <taxon>Stenotrophomonas</taxon>
    </lineage>
</organism>